<dbReference type="AlphaFoldDB" id="A0A913HEZ6"/>
<dbReference type="GO" id="GO:0034314">
    <property type="term" value="P:Arp2/3 complex-mediated actin nucleation"/>
    <property type="evidence" value="ECO:0007669"/>
    <property type="project" value="InterPro"/>
</dbReference>
<evidence type="ECO:0000256" key="2">
    <source>
        <dbReference type="ARBA" id="ARBA00006084"/>
    </source>
</evidence>
<evidence type="ECO:0000256" key="6">
    <source>
        <dbReference type="RuleBase" id="RU004301"/>
    </source>
</evidence>
<accession>A0A913HEZ6</accession>
<keyword evidence="7" id="KW-0732">Signal</keyword>
<name>A0A913HEZ6_STRER</name>
<dbReference type="GO" id="GO:0030833">
    <property type="term" value="P:regulation of actin filament polymerization"/>
    <property type="evidence" value="ECO:0007669"/>
    <property type="project" value="InterPro"/>
</dbReference>
<feature type="chain" id="PRO_5037503481" description="Actin-related protein 2/3 complex subunit 5" evidence="7">
    <location>
        <begin position="21"/>
        <end position="173"/>
    </location>
</feature>
<keyword evidence="3" id="KW-0963">Cytoplasm</keyword>
<sequence>MLLIFKLYTTSFFLLYLKMAKNTSNTNYRKLDVDAFDPEKFDENDEMFNENPSAVGPDDKLVQQLLNSGKNAEALKAALCNAPLNVKNTNGILEKAVETVVKTLTNHRNAEIGESIKELNDDEVDILMKYIYKGMEIMPDGSVCNSLLSWHSHAFERCGHGGIMRVFSDRTRF</sequence>
<dbReference type="WBParaSite" id="SSTP_0000099700.1">
    <property type="protein sequence ID" value="SSTP_0000099700.1"/>
    <property type="gene ID" value="SSTP_0000099700"/>
</dbReference>
<dbReference type="SUPFAM" id="SSF69103">
    <property type="entry name" value="Arp2/3 complex 16 kDa subunit ARPC5"/>
    <property type="match status" value="1"/>
</dbReference>
<evidence type="ECO:0000256" key="1">
    <source>
        <dbReference type="ARBA" id="ARBA00004245"/>
    </source>
</evidence>
<dbReference type="GO" id="GO:0005885">
    <property type="term" value="C:Arp2/3 protein complex"/>
    <property type="evidence" value="ECO:0007669"/>
    <property type="project" value="InterPro"/>
</dbReference>
<dbReference type="InterPro" id="IPR036743">
    <property type="entry name" value="ARPC5_sf"/>
</dbReference>
<comment type="subcellular location">
    <subcellularLocation>
        <location evidence="1">Cytoplasm</location>
        <location evidence="1">Cytoskeleton</location>
    </subcellularLocation>
</comment>
<dbReference type="Pfam" id="PF04699">
    <property type="entry name" value="P16-Arc"/>
    <property type="match status" value="1"/>
</dbReference>
<dbReference type="PANTHER" id="PTHR12644">
    <property type="entry name" value="ARP2/3 COMPLEX 16 KD SUBUNIT P16-ARC"/>
    <property type="match status" value="1"/>
</dbReference>
<comment type="function">
    <text evidence="6">Functions as component of the Arp2/3 complex which is involved in regulation of actin polymerization and together with an activating nucleation-promoting factor (NPF) mediates the formation of branched actin networks. Arp2/3 complex plays a critical role in the control of cell morphogenesis via the modulation of cell polarity development.</text>
</comment>
<evidence type="ECO:0000256" key="5">
    <source>
        <dbReference type="ARBA" id="ARBA00060329"/>
    </source>
</evidence>
<dbReference type="InterPro" id="IPR006789">
    <property type="entry name" value="ARPC5"/>
</dbReference>
<dbReference type="PIRSF" id="PIRSF039096">
    <property type="entry name" value="p16-ARC"/>
    <property type="match status" value="1"/>
</dbReference>
<evidence type="ECO:0000256" key="4">
    <source>
        <dbReference type="ARBA" id="ARBA00023212"/>
    </source>
</evidence>
<evidence type="ECO:0000256" key="7">
    <source>
        <dbReference type="SAM" id="SignalP"/>
    </source>
</evidence>
<comment type="similarity">
    <text evidence="2 6">Belongs to the ARPC5 family.</text>
</comment>
<reference evidence="8" key="1">
    <citation type="submission" date="2022-10" db="UniProtKB">
        <authorList>
            <consortium name="WormBaseParasite"/>
        </authorList>
    </citation>
    <scope>IDENTIFICATION</scope>
</reference>
<keyword evidence="4 6" id="KW-0206">Cytoskeleton</keyword>
<evidence type="ECO:0000313" key="8">
    <source>
        <dbReference type="WBParaSite" id="SSTP_0000099700.1"/>
    </source>
</evidence>
<dbReference type="FunFam" id="1.25.40.190:FF:000003">
    <property type="entry name" value="Actin-related protein 2/3 complex subunit 5"/>
    <property type="match status" value="1"/>
</dbReference>
<dbReference type="Gene3D" id="1.25.40.190">
    <property type="entry name" value="Actin-related protein 2/3 complex subunit 5"/>
    <property type="match status" value="1"/>
</dbReference>
<protein>
    <recommendedName>
        <fullName evidence="6">Actin-related protein 2/3 complex subunit 5</fullName>
    </recommendedName>
</protein>
<comment type="function">
    <text evidence="5">Functions as a component of the Arp2/3 complex which is involved in regulation of actin polymerization and together with an activating nucleation-promoting factor (NPF) mediates the formation of branched actin networks.</text>
</comment>
<evidence type="ECO:0000256" key="3">
    <source>
        <dbReference type="ARBA" id="ARBA00022490"/>
    </source>
</evidence>
<feature type="signal peptide" evidence="7">
    <location>
        <begin position="1"/>
        <end position="20"/>
    </location>
</feature>
<proteinExistence type="inferred from homology"/>
<organism evidence="8">
    <name type="scientific">Strongyloides stercoralis</name>
    <name type="common">Threadworm</name>
    <dbReference type="NCBI Taxonomy" id="6248"/>
    <lineage>
        <taxon>Eukaryota</taxon>
        <taxon>Metazoa</taxon>
        <taxon>Ecdysozoa</taxon>
        <taxon>Nematoda</taxon>
        <taxon>Chromadorea</taxon>
        <taxon>Rhabditida</taxon>
        <taxon>Tylenchina</taxon>
        <taxon>Panagrolaimomorpha</taxon>
        <taxon>Strongyloidoidea</taxon>
        <taxon>Strongyloididae</taxon>
        <taxon>Strongyloides</taxon>
    </lineage>
</organism>